<evidence type="ECO:0000256" key="5">
    <source>
        <dbReference type="ARBA" id="ARBA00022597"/>
    </source>
</evidence>
<dbReference type="PANTHER" id="PTHR30505:SF0">
    <property type="entry name" value="FRUCTOSE-LIKE PTS SYSTEM EIIBC COMPONENT-RELATED"/>
    <property type="match status" value="1"/>
</dbReference>
<feature type="transmembrane region" description="Helical" evidence="12">
    <location>
        <begin position="333"/>
        <end position="351"/>
    </location>
</feature>
<feature type="domain" description="PTS EIIA type-2" evidence="13">
    <location>
        <begin position="4"/>
        <end position="148"/>
    </location>
</feature>
<dbReference type="PROSITE" id="PS51099">
    <property type="entry name" value="PTS_EIIB_TYPE_2"/>
    <property type="match status" value="1"/>
</dbReference>
<comment type="subcellular location">
    <subcellularLocation>
        <location evidence="1">Cell inner membrane</location>
        <topology evidence="1">Multi-pass membrane protein</topology>
    </subcellularLocation>
</comment>
<dbReference type="EMBL" id="CP012622">
    <property type="protein sequence ID" value="ALD66446.1"/>
    <property type="molecule type" value="Genomic_DNA"/>
</dbReference>
<dbReference type="InterPro" id="IPR004715">
    <property type="entry name" value="PTS_IIA_fruc"/>
</dbReference>
<dbReference type="Gene3D" id="3.40.50.2300">
    <property type="match status" value="1"/>
</dbReference>
<keyword evidence="10 12" id="KW-1133">Transmembrane helix</keyword>
<evidence type="ECO:0000259" key="13">
    <source>
        <dbReference type="PROSITE" id="PS51094"/>
    </source>
</evidence>
<dbReference type="InterPro" id="IPR013014">
    <property type="entry name" value="PTS_EIIC_2"/>
</dbReference>
<feature type="transmembrane region" description="Helical" evidence="12">
    <location>
        <begin position="467"/>
        <end position="492"/>
    </location>
</feature>
<dbReference type="Proteomes" id="UP000063919">
    <property type="component" value="Chromosome"/>
</dbReference>
<dbReference type="NCBIfam" id="TIGR00848">
    <property type="entry name" value="fruA"/>
    <property type="match status" value="1"/>
</dbReference>
<dbReference type="InterPro" id="IPR036095">
    <property type="entry name" value="PTS_EIIB-like_sf"/>
</dbReference>
<keyword evidence="9" id="KW-0418">Kinase</keyword>
<feature type="transmembrane region" description="Helical" evidence="12">
    <location>
        <begin position="580"/>
        <end position="599"/>
    </location>
</feature>
<evidence type="ECO:0000256" key="3">
    <source>
        <dbReference type="ARBA" id="ARBA00022475"/>
    </source>
</evidence>
<dbReference type="Pfam" id="PF00359">
    <property type="entry name" value="PTS_EIIA_2"/>
    <property type="match status" value="1"/>
</dbReference>
<organism evidence="16 17">
    <name type="scientific">Spiroplasma cantharicola</name>
    <dbReference type="NCBI Taxonomy" id="362837"/>
    <lineage>
        <taxon>Bacteria</taxon>
        <taxon>Bacillati</taxon>
        <taxon>Mycoplasmatota</taxon>
        <taxon>Mollicutes</taxon>
        <taxon>Entomoplasmatales</taxon>
        <taxon>Spiroplasmataceae</taxon>
        <taxon>Spiroplasma</taxon>
    </lineage>
</organism>
<dbReference type="NCBIfam" id="TIGR00829">
    <property type="entry name" value="FRU"/>
    <property type="match status" value="1"/>
</dbReference>
<keyword evidence="5" id="KW-0762">Sugar transport</keyword>
<dbReference type="PROSITE" id="PS51094">
    <property type="entry name" value="PTS_EIIA_TYPE_2"/>
    <property type="match status" value="1"/>
</dbReference>
<keyword evidence="3" id="KW-1003">Cell membrane</keyword>
<dbReference type="Gene3D" id="3.40.930.10">
    <property type="entry name" value="Mannitol-specific EII, Chain A"/>
    <property type="match status" value="1"/>
</dbReference>
<keyword evidence="8 12" id="KW-0812">Transmembrane</keyword>
<keyword evidence="4" id="KW-0597">Phosphoprotein</keyword>
<evidence type="ECO:0000256" key="4">
    <source>
        <dbReference type="ARBA" id="ARBA00022553"/>
    </source>
</evidence>
<dbReference type="NCBIfam" id="TIGR01427">
    <property type="entry name" value="PTS_IIC_fructo"/>
    <property type="match status" value="1"/>
</dbReference>
<evidence type="ECO:0000256" key="11">
    <source>
        <dbReference type="ARBA" id="ARBA00023136"/>
    </source>
</evidence>
<evidence type="ECO:0000259" key="15">
    <source>
        <dbReference type="PROSITE" id="PS51104"/>
    </source>
</evidence>
<dbReference type="PATRIC" id="fig|362837.3.peg.552"/>
<keyword evidence="7" id="KW-0598">Phosphotransferase system</keyword>
<dbReference type="PROSITE" id="PS51104">
    <property type="entry name" value="PTS_EIIC_TYPE_2"/>
    <property type="match status" value="1"/>
</dbReference>
<dbReference type="OrthoDB" id="9782569at2"/>
<keyword evidence="6" id="KW-0808">Transferase</keyword>
<keyword evidence="11 12" id="KW-0472">Membrane</keyword>
<dbReference type="PANTHER" id="PTHR30505">
    <property type="entry name" value="FRUCTOSE-LIKE PERMEASE"/>
    <property type="match status" value="1"/>
</dbReference>
<evidence type="ECO:0008006" key="18">
    <source>
        <dbReference type="Google" id="ProtNLM"/>
    </source>
</evidence>
<feature type="domain" description="PTS EIIB type-2" evidence="14">
    <location>
        <begin position="160"/>
        <end position="257"/>
    </location>
</feature>
<dbReference type="CDD" id="cd00211">
    <property type="entry name" value="PTS_IIA_fru"/>
    <property type="match status" value="1"/>
</dbReference>
<feature type="transmembrane region" description="Helical" evidence="12">
    <location>
        <begin position="627"/>
        <end position="649"/>
    </location>
</feature>
<evidence type="ECO:0000256" key="2">
    <source>
        <dbReference type="ARBA" id="ARBA00022448"/>
    </source>
</evidence>
<keyword evidence="2" id="KW-0813">Transport</keyword>
<keyword evidence="17" id="KW-1185">Reference proteome</keyword>
<dbReference type="InterPro" id="IPR050864">
    <property type="entry name" value="Bacterial_PTS_Sugar_Transport"/>
</dbReference>
<evidence type="ECO:0000313" key="16">
    <source>
        <dbReference type="EMBL" id="ALD66446.1"/>
    </source>
</evidence>
<dbReference type="GO" id="GO:0005351">
    <property type="term" value="F:carbohydrate:proton symporter activity"/>
    <property type="evidence" value="ECO:0007669"/>
    <property type="project" value="InterPro"/>
</dbReference>
<dbReference type="InterPro" id="IPR006327">
    <property type="entry name" value="PTS_IIC_fruc"/>
</dbReference>
<proteinExistence type="predicted"/>
<dbReference type="GO" id="GO:0005886">
    <property type="term" value="C:plasma membrane"/>
    <property type="evidence" value="ECO:0007669"/>
    <property type="project" value="UniProtKB-SubCell"/>
</dbReference>
<evidence type="ECO:0000256" key="6">
    <source>
        <dbReference type="ARBA" id="ARBA00022679"/>
    </source>
</evidence>
<evidence type="ECO:0000256" key="1">
    <source>
        <dbReference type="ARBA" id="ARBA00004429"/>
    </source>
</evidence>
<accession>A0A0M4JSP7</accession>
<dbReference type="AlphaFoldDB" id="A0A0M4JSP7"/>
<evidence type="ECO:0000256" key="8">
    <source>
        <dbReference type="ARBA" id="ARBA00022692"/>
    </source>
</evidence>
<dbReference type="InterPro" id="IPR003501">
    <property type="entry name" value="PTS_EIIB_2/3"/>
</dbReference>
<evidence type="ECO:0000313" key="17">
    <source>
        <dbReference type="Proteomes" id="UP000063919"/>
    </source>
</evidence>
<dbReference type="InterPro" id="IPR002178">
    <property type="entry name" value="PTS_EIIA_type-2_dom"/>
</dbReference>
<name>A0A0M4JSP7_9MOLU</name>
<dbReference type="CDD" id="cd05569">
    <property type="entry name" value="PTS_IIB_fructose"/>
    <property type="match status" value="1"/>
</dbReference>
<dbReference type="SUPFAM" id="SSF55804">
    <property type="entry name" value="Phoshotransferase/anion transport protein"/>
    <property type="match status" value="1"/>
</dbReference>
<dbReference type="InterPro" id="IPR016152">
    <property type="entry name" value="PTrfase/Anion_transptr"/>
</dbReference>
<dbReference type="GO" id="GO:0009401">
    <property type="term" value="P:phosphoenolpyruvate-dependent sugar phosphotransferase system"/>
    <property type="evidence" value="ECO:0007669"/>
    <property type="project" value="UniProtKB-KW"/>
</dbReference>
<feature type="transmembrane region" description="Helical" evidence="12">
    <location>
        <begin position="504"/>
        <end position="532"/>
    </location>
</feature>
<sequence length="681" mass="74472">MEKNIFNKEQIFLDVELNTQEEVFNFISSKAFELGIVSNKESLINGFKKRESESTTGFENGFAIPHARIKEINRSSCIFVKLKNDVEWNSLDGKPTKYIFALMVLENENENYLAILSEISTKLLIDEFKAWIINSKTKTDILKSFDIKEQENKNSNNNSVNVVGVSACATGVAHTYMARQALLRAGENLGWNVKIETQGQKGHEFQLTEKDIKEADVIFLAVDISVDKDRFIGKKIYNVSTKKALRNAEEELKNSIKESTIFTNDNKNKSFNVKNKNKQSLVQHLMAGISYMIPFIVFAGLTSAIVAGIANAAKVTLTPDSTGWVKFMWHLNEFSNIGFSVMMAIAGAYIANSIAGRAAIAPAFILTMIGNNPSLVWQGYFQNILVEGQNGNMVSINSVMQPLNIFGAVIFGLSVGYTVQWINTKWKIHQYIQPIMPIIIIPVFLTLIFAVVWMFTFGPLIGIAIGYLYTGILALENAGVGMILVGLVLGLLSGVDMGGPINKIASFGATAMIPVDGGLAMGCAAAAFAVAPLGAGISTMIFRSTFKDDKELGINATVLGVMGVSESAIPFAIKYKWAIIIPNIICSGIAGMIAGAFMVQGHVGAWGGPIIAIFAGVTDKSGNFIGILWYLIAIIIGVICHIILFRILVEIQTKGRISKDSFKAIFKKNSKSDKNKKTRKA</sequence>
<dbReference type="RefSeq" id="WP_053946205.1">
    <property type="nucleotide sequence ID" value="NZ_CP012622.1"/>
</dbReference>
<dbReference type="STRING" id="362837.SCANT_v1c05400"/>
<dbReference type="InterPro" id="IPR003353">
    <property type="entry name" value="PTS_IIB_fruc"/>
</dbReference>
<dbReference type="KEGG" id="scj:SCANT_v1c05400"/>
<dbReference type="Pfam" id="PF02378">
    <property type="entry name" value="PTS_EIIC"/>
    <property type="match status" value="1"/>
</dbReference>
<evidence type="ECO:0000256" key="10">
    <source>
        <dbReference type="ARBA" id="ARBA00022989"/>
    </source>
</evidence>
<evidence type="ECO:0000256" key="7">
    <source>
        <dbReference type="ARBA" id="ARBA00022683"/>
    </source>
</evidence>
<gene>
    <name evidence="16" type="ORF">SCANT_v1c05400</name>
</gene>
<dbReference type="GO" id="GO:0090563">
    <property type="term" value="F:protein-phosphocysteine-sugar phosphotransferase activity"/>
    <property type="evidence" value="ECO:0007669"/>
    <property type="project" value="TreeGrafter"/>
</dbReference>
<evidence type="ECO:0000256" key="12">
    <source>
        <dbReference type="SAM" id="Phobius"/>
    </source>
</evidence>
<dbReference type="InterPro" id="IPR013011">
    <property type="entry name" value="PTS_EIIB_2"/>
</dbReference>
<feature type="transmembrane region" description="Helical" evidence="12">
    <location>
        <begin position="285"/>
        <end position="313"/>
    </location>
</feature>
<feature type="transmembrane region" description="Helical" evidence="12">
    <location>
        <begin position="358"/>
        <end position="380"/>
    </location>
</feature>
<feature type="transmembrane region" description="Helical" evidence="12">
    <location>
        <begin position="431"/>
        <end position="455"/>
    </location>
</feature>
<dbReference type="GO" id="GO:0016301">
    <property type="term" value="F:kinase activity"/>
    <property type="evidence" value="ECO:0007669"/>
    <property type="project" value="UniProtKB-KW"/>
</dbReference>
<protein>
    <recommendedName>
        <fullName evidence="18">PTS system, fructose-specific IIA component</fullName>
    </recommendedName>
</protein>
<evidence type="ECO:0000259" key="14">
    <source>
        <dbReference type="PROSITE" id="PS51099"/>
    </source>
</evidence>
<dbReference type="SUPFAM" id="SSF52794">
    <property type="entry name" value="PTS system IIB component-like"/>
    <property type="match status" value="1"/>
</dbReference>
<reference evidence="16 17" key="1">
    <citation type="journal article" date="2015" name="Genome Announc.">
        <title>Complete Genome Sequence of Spiroplasma cantharicola CC-1T (DSM 21588), a Bacterium Isolated from Soldier Beetle (Cantharis carolinus).</title>
        <authorList>
            <person name="Lo W.S."/>
            <person name="Liu P.Y."/>
            <person name="Kuo C.H."/>
        </authorList>
    </citation>
    <scope>NUCLEOTIDE SEQUENCE [LARGE SCALE GENOMIC DNA]</scope>
    <source>
        <strain evidence="16 17">CC-1</strain>
    </source>
</reference>
<feature type="domain" description="PTS EIIC type-2" evidence="15">
    <location>
        <begin position="281"/>
        <end position="651"/>
    </location>
</feature>
<dbReference type="InterPro" id="IPR003352">
    <property type="entry name" value="PTS_EIIC"/>
</dbReference>
<feature type="transmembrane region" description="Helical" evidence="12">
    <location>
        <begin position="400"/>
        <end position="419"/>
    </location>
</feature>
<evidence type="ECO:0000256" key="9">
    <source>
        <dbReference type="ARBA" id="ARBA00022777"/>
    </source>
</evidence>
<dbReference type="Pfam" id="PF02302">
    <property type="entry name" value="PTS_IIB"/>
    <property type="match status" value="1"/>
</dbReference>
<dbReference type="GO" id="GO:0022877">
    <property type="term" value="F:protein-N(PI)-phosphohistidine-fructose phosphotransferase system transporter activity"/>
    <property type="evidence" value="ECO:0007669"/>
    <property type="project" value="InterPro"/>
</dbReference>
<feature type="transmembrane region" description="Helical" evidence="12">
    <location>
        <begin position="552"/>
        <end position="573"/>
    </location>
</feature>